<dbReference type="Gene3D" id="3.40.50.720">
    <property type="entry name" value="NAD(P)-binding Rossmann-like Domain"/>
    <property type="match status" value="1"/>
</dbReference>
<dbReference type="PANTHER" id="PTHR43818">
    <property type="entry name" value="BCDNA.GH03377"/>
    <property type="match status" value="1"/>
</dbReference>
<protein>
    <submittedName>
        <fullName evidence="4">Gfo/Idh/MocA family oxidoreductase</fullName>
    </submittedName>
</protein>
<keyword evidence="1" id="KW-0560">Oxidoreductase</keyword>
<dbReference type="InterPro" id="IPR036291">
    <property type="entry name" value="NAD(P)-bd_dom_sf"/>
</dbReference>
<feature type="domain" description="GFO/IDH/MocA-like oxidoreductase" evidence="3">
    <location>
        <begin position="129"/>
        <end position="263"/>
    </location>
</feature>
<evidence type="ECO:0000259" key="3">
    <source>
        <dbReference type="Pfam" id="PF22725"/>
    </source>
</evidence>
<dbReference type="InterPro" id="IPR055170">
    <property type="entry name" value="GFO_IDH_MocA-like_dom"/>
</dbReference>
<reference evidence="4 5" key="1">
    <citation type="submission" date="2022-07" db="EMBL/GenBank/DDBJ databases">
        <authorList>
            <person name="Li W.-J."/>
            <person name="Deng Q.-Q."/>
        </authorList>
    </citation>
    <scope>NUCLEOTIDE SEQUENCE [LARGE SCALE GENOMIC DNA]</scope>
    <source>
        <strain evidence="4 5">SYSU M60028</strain>
    </source>
</reference>
<evidence type="ECO:0000313" key="5">
    <source>
        <dbReference type="Proteomes" id="UP001205890"/>
    </source>
</evidence>
<dbReference type="Pfam" id="PF22725">
    <property type="entry name" value="GFO_IDH_MocA_C3"/>
    <property type="match status" value="1"/>
</dbReference>
<dbReference type="Proteomes" id="UP001205890">
    <property type="component" value="Unassembled WGS sequence"/>
</dbReference>
<dbReference type="PANTHER" id="PTHR43818:SF11">
    <property type="entry name" value="BCDNA.GH03377"/>
    <property type="match status" value="1"/>
</dbReference>
<feature type="domain" description="Gfo/Idh/MocA-like oxidoreductase N-terminal" evidence="2">
    <location>
        <begin position="4"/>
        <end position="118"/>
    </location>
</feature>
<sequence>MRRIGVGIIGCGNISGAYLTAAQGLPAIEVRALADMRTAAAEKRGAEFGLPAMRVDELLKRDDVEIVINLTVPLAHTDISMAVLRAGKHVYSEKPLGVNVAEARKVMDLAEEKGLRVGCAPDTFLGGGHQTARQLIDEGAIGTPIAGSAFFMCPGHERWHPAPGFYYLRGGGPMLDMGPYYITDLVQLLGPVAAVMGSTSRMRSERLVTSEPMNGTLIPVEVATHVAGTLEFESGALVSIAMSFDVPKHRHTPIEIYGTKGSIAVPDPNRFGGEVAVARTGGEWETMPLTHGYADGNYRSLGVADMAAAIASGRPHRASGALAFHVLEVMEAFQTSSDEGRRVAIQSRVERPAMMRTGIETGQID</sequence>
<keyword evidence="5" id="KW-1185">Reference proteome</keyword>
<accession>A0ABT1LGT3</accession>
<dbReference type="Pfam" id="PF01408">
    <property type="entry name" value="GFO_IDH_MocA"/>
    <property type="match status" value="1"/>
</dbReference>
<dbReference type="SUPFAM" id="SSF51735">
    <property type="entry name" value="NAD(P)-binding Rossmann-fold domains"/>
    <property type="match status" value="1"/>
</dbReference>
<dbReference type="RefSeq" id="WP_254744413.1">
    <property type="nucleotide sequence ID" value="NZ_JANCLU010000017.1"/>
</dbReference>
<evidence type="ECO:0000259" key="2">
    <source>
        <dbReference type="Pfam" id="PF01408"/>
    </source>
</evidence>
<comment type="caution">
    <text evidence="4">The sequence shown here is derived from an EMBL/GenBank/DDBJ whole genome shotgun (WGS) entry which is preliminary data.</text>
</comment>
<name>A0ABT1LGT3_9HYPH</name>
<dbReference type="SUPFAM" id="SSF55347">
    <property type="entry name" value="Glyceraldehyde-3-phosphate dehydrogenase-like, C-terminal domain"/>
    <property type="match status" value="1"/>
</dbReference>
<organism evidence="4 5">
    <name type="scientific">Alsobacter ponti</name>
    <dbReference type="NCBI Taxonomy" id="2962936"/>
    <lineage>
        <taxon>Bacteria</taxon>
        <taxon>Pseudomonadati</taxon>
        <taxon>Pseudomonadota</taxon>
        <taxon>Alphaproteobacteria</taxon>
        <taxon>Hyphomicrobiales</taxon>
        <taxon>Alsobacteraceae</taxon>
        <taxon>Alsobacter</taxon>
    </lineage>
</organism>
<dbReference type="EMBL" id="JANCLU010000017">
    <property type="protein sequence ID" value="MCP8940088.1"/>
    <property type="molecule type" value="Genomic_DNA"/>
</dbReference>
<dbReference type="InterPro" id="IPR000683">
    <property type="entry name" value="Gfo/Idh/MocA-like_OxRdtase_N"/>
</dbReference>
<dbReference type="Gene3D" id="3.30.360.10">
    <property type="entry name" value="Dihydrodipicolinate Reductase, domain 2"/>
    <property type="match status" value="1"/>
</dbReference>
<proteinExistence type="predicted"/>
<dbReference type="InterPro" id="IPR050463">
    <property type="entry name" value="Gfo/Idh/MocA_oxidrdct_glycsds"/>
</dbReference>
<gene>
    <name evidence="4" type="ORF">NK718_16295</name>
</gene>
<evidence type="ECO:0000256" key="1">
    <source>
        <dbReference type="ARBA" id="ARBA00023002"/>
    </source>
</evidence>
<evidence type="ECO:0000313" key="4">
    <source>
        <dbReference type="EMBL" id="MCP8940088.1"/>
    </source>
</evidence>